<reference evidence="2" key="2">
    <citation type="submission" date="2023-04" db="EMBL/GenBank/DDBJ databases">
        <authorList>
            <person name="Bruccoleri R.E."/>
            <person name="Oakeley E.J."/>
            <person name="Faust A.-M."/>
            <person name="Dessus-Babus S."/>
            <person name="Altorfer M."/>
            <person name="Burckhardt D."/>
            <person name="Oertli M."/>
            <person name="Naumann U."/>
            <person name="Petersen F."/>
            <person name="Wong J."/>
        </authorList>
    </citation>
    <scope>NUCLEOTIDE SEQUENCE</scope>
    <source>
        <strain evidence="2">GSM-AAB239-AS_SAM_17_03QT</strain>
        <tissue evidence="2">Leaf</tissue>
    </source>
</reference>
<feature type="compositionally biased region" description="Polar residues" evidence="1">
    <location>
        <begin position="66"/>
        <end position="81"/>
    </location>
</feature>
<evidence type="ECO:0000313" key="4">
    <source>
        <dbReference type="Proteomes" id="UP001140949"/>
    </source>
</evidence>
<accession>A0AAX6EZB7</accession>
<organism evidence="2 4">
    <name type="scientific">Iris pallida</name>
    <name type="common">Sweet iris</name>
    <dbReference type="NCBI Taxonomy" id="29817"/>
    <lineage>
        <taxon>Eukaryota</taxon>
        <taxon>Viridiplantae</taxon>
        <taxon>Streptophyta</taxon>
        <taxon>Embryophyta</taxon>
        <taxon>Tracheophyta</taxon>
        <taxon>Spermatophyta</taxon>
        <taxon>Magnoliopsida</taxon>
        <taxon>Liliopsida</taxon>
        <taxon>Asparagales</taxon>
        <taxon>Iridaceae</taxon>
        <taxon>Iridoideae</taxon>
        <taxon>Irideae</taxon>
        <taxon>Iris</taxon>
    </lineage>
</organism>
<dbReference type="EMBL" id="JANAVB010006397">
    <property type="protein sequence ID" value="KAJ6845056.1"/>
    <property type="molecule type" value="Genomic_DNA"/>
</dbReference>
<protein>
    <submittedName>
        <fullName evidence="2">Leucine-rich repeat extensin-like protein 3</fullName>
    </submittedName>
</protein>
<dbReference type="EMBL" id="JANAVB010033016">
    <property type="protein sequence ID" value="KAJ6809557.1"/>
    <property type="molecule type" value="Genomic_DNA"/>
</dbReference>
<comment type="caution">
    <text evidence="2">The sequence shown here is derived from an EMBL/GenBank/DDBJ whole genome shotgun (WGS) entry which is preliminary data.</text>
</comment>
<proteinExistence type="predicted"/>
<feature type="compositionally biased region" description="Polar residues" evidence="1">
    <location>
        <begin position="33"/>
        <end position="42"/>
    </location>
</feature>
<sequence>MPPRPAPGLATAAIGRAQPLVARDSHPSPLPRSRNSGCSASVSLPGGSAGACVTAPSAPWSATTAENTPSRRAHSQDTSINFCFEPPRAGAALPSSDPPQPHRDHQIGRSDPNPQLLPLFLGAVRVAPLRCPWRDPLHHWCCIAGDDIQRLDVVPLGRATKPRRPARRAATATGAVRPLPHCRLAPFLPPPLLLRPPLRRLYSR</sequence>
<evidence type="ECO:0000256" key="1">
    <source>
        <dbReference type="SAM" id="MobiDB-lite"/>
    </source>
</evidence>
<feature type="region of interest" description="Disordered" evidence="1">
    <location>
        <begin position="1"/>
        <end position="113"/>
    </location>
</feature>
<name>A0AAX6EZB7_IRIPA</name>
<feature type="compositionally biased region" description="Low complexity" evidence="1">
    <location>
        <begin position="54"/>
        <end position="65"/>
    </location>
</feature>
<gene>
    <name evidence="2" type="ORF">M6B38_162035</name>
    <name evidence="3" type="ORF">M6B38_290200</name>
</gene>
<reference evidence="2" key="1">
    <citation type="journal article" date="2023" name="GigaByte">
        <title>Genome assembly of the bearded iris, Iris pallida Lam.</title>
        <authorList>
            <person name="Bruccoleri R.E."/>
            <person name="Oakeley E.J."/>
            <person name="Faust A.M.E."/>
            <person name="Altorfer M."/>
            <person name="Dessus-Babus S."/>
            <person name="Burckhardt D."/>
            <person name="Oertli M."/>
            <person name="Naumann U."/>
            <person name="Petersen F."/>
            <person name="Wong J."/>
        </authorList>
    </citation>
    <scope>NUCLEOTIDE SEQUENCE</scope>
    <source>
        <strain evidence="2">GSM-AAB239-AS_SAM_17_03QT</strain>
    </source>
</reference>
<dbReference type="AlphaFoldDB" id="A0AAX6EZB7"/>
<evidence type="ECO:0000313" key="3">
    <source>
        <dbReference type="EMBL" id="KAJ6845056.1"/>
    </source>
</evidence>
<evidence type="ECO:0000313" key="2">
    <source>
        <dbReference type="EMBL" id="KAJ6809557.1"/>
    </source>
</evidence>
<dbReference type="Proteomes" id="UP001140949">
    <property type="component" value="Unassembled WGS sequence"/>
</dbReference>
<keyword evidence="4" id="KW-1185">Reference proteome</keyword>